<evidence type="ECO:0000313" key="4">
    <source>
        <dbReference type="Proteomes" id="UP000515472"/>
    </source>
</evidence>
<accession>A0A6S6M9Y8</accession>
<feature type="compositionally biased region" description="Basic and acidic residues" evidence="1">
    <location>
        <begin position="179"/>
        <end position="190"/>
    </location>
</feature>
<feature type="chain" id="PRO_5027759938" evidence="2">
    <location>
        <begin position="32"/>
        <end position="190"/>
    </location>
</feature>
<feature type="compositionally biased region" description="Basic residues" evidence="1">
    <location>
        <begin position="167"/>
        <end position="178"/>
    </location>
</feature>
<keyword evidence="4" id="KW-1185">Reference proteome</keyword>
<reference evidence="3 4" key="1">
    <citation type="submission" date="2020-06" db="EMBL/GenBank/DDBJ databases">
        <title>Interaction of electrochemicaly active bacteria, Geobacter bremensis R4 on different carbon anode.</title>
        <authorList>
            <person name="Meng L."/>
            <person name="Yoshida N."/>
        </authorList>
    </citation>
    <scope>NUCLEOTIDE SEQUENCE [LARGE SCALE GENOMIC DNA]</scope>
    <source>
        <strain evidence="3 4">R4</strain>
    </source>
</reference>
<feature type="region of interest" description="Disordered" evidence="1">
    <location>
        <begin position="50"/>
        <end position="74"/>
    </location>
</feature>
<dbReference type="InterPro" id="IPR024447">
    <property type="entry name" value="YXWGXW_rpt"/>
</dbReference>
<dbReference type="Proteomes" id="UP000515472">
    <property type="component" value="Chromosome"/>
</dbReference>
<dbReference type="EMBL" id="AP023213">
    <property type="protein sequence ID" value="BCG48331.1"/>
    <property type="molecule type" value="Genomic_DNA"/>
</dbReference>
<proteinExistence type="predicted"/>
<feature type="compositionally biased region" description="Polar residues" evidence="1">
    <location>
        <begin position="56"/>
        <end position="66"/>
    </location>
</feature>
<evidence type="ECO:0000256" key="1">
    <source>
        <dbReference type="SAM" id="MobiDB-lite"/>
    </source>
</evidence>
<evidence type="ECO:0000313" key="3">
    <source>
        <dbReference type="EMBL" id="BCG48331.1"/>
    </source>
</evidence>
<dbReference type="Pfam" id="PF12779">
    <property type="entry name" value="WXXGXW"/>
    <property type="match status" value="1"/>
</dbReference>
<dbReference type="KEGG" id="gbn:GEOBRER4_30810"/>
<name>A0A6S6M9Y8_9BACT</name>
<feature type="signal peptide" evidence="2">
    <location>
        <begin position="1"/>
        <end position="31"/>
    </location>
</feature>
<gene>
    <name evidence="3" type="ORF">GEOBRER4_n3218</name>
</gene>
<dbReference type="AlphaFoldDB" id="A0A6S6M9Y8"/>
<protein>
    <submittedName>
        <fullName evidence="3">Uncharacterized protein</fullName>
    </submittedName>
</protein>
<organism evidence="3 4">
    <name type="scientific">Citrifermentans bremense</name>
    <dbReference type="NCBI Taxonomy" id="60035"/>
    <lineage>
        <taxon>Bacteria</taxon>
        <taxon>Pseudomonadati</taxon>
        <taxon>Thermodesulfobacteriota</taxon>
        <taxon>Desulfuromonadia</taxon>
        <taxon>Geobacterales</taxon>
        <taxon>Geobacteraceae</taxon>
        <taxon>Citrifermentans</taxon>
    </lineage>
</organism>
<keyword evidence="2" id="KW-0732">Signal</keyword>
<feature type="region of interest" description="Disordered" evidence="1">
    <location>
        <begin position="166"/>
        <end position="190"/>
    </location>
</feature>
<evidence type="ECO:0000256" key="2">
    <source>
        <dbReference type="SAM" id="SignalP"/>
    </source>
</evidence>
<sequence length="190" mass="22197">MPAGVPMNRHGCTTAILCALLFLSSSGPARGSFYTYYPYQMYEEYHRRYTEPRQPQPQQNGRSQPQGVKPAQPVKPAVKPPPEFLFPARLGVGVAVGVPEDLFYLPQGYYLWREGSWYRSSSYDGPWGAVRKGKVPPQLLKYDLATMRELRNQEYRRYWEEREKYRGQRFRPARKPTRLPKEPPQDKRPN</sequence>